<evidence type="ECO:0000313" key="2">
    <source>
        <dbReference type="Proteomes" id="UP001054945"/>
    </source>
</evidence>
<organism evidence="1 2">
    <name type="scientific">Caerostris extrusa</name>
    <name type="common">Bark spider</name>
    <name type="synonym">Caerostris bankana</name>
    <dbReference type="NCBI Taxonomy" id="172846"/>
    <lineage>
        <taxon>Eukaryota</taxon>
        <taxon>Metazoa</taxon>
        <taxon>Ecdysozoa</taxon>
        <taxon>Arthropoda</taxon>
        <taxon>Chelicerata</taxon>
        <taxon>Arachnida</taxon>
        <taxon>Araneae</taxon>
        <taxon>Araneomorphae</taxon>
        <taxon>Entelegynae</taxon>
        <taxon>Araneoidea</taxon>
        <taxon>Araneidae</taxon>
        <taxon>Caerostris</taxon>
    </lineage>
</organism>
<dbReference type="Proteomes" id="UP001054945">
    <property type="component" value="Unassembled WGS sequence"/>
</dbReference>
<gene>
    <name evidence="1" type="ORF">CEXT_624371</name>
</gene>
<dbReference type="AlphaFoldDB" id="A0AAV4TGL7"/>
<sequence>MRICCGECVCKQIGPPSSSDTFVRNSQRNPIISTFPYAITHNVVCVRERTSNNCTHVNSVNCSCMSVMLFNTCPGCDCWGGGLELLEEIVCMENSRKAIVVDVKRHECYSKPSLNGRRGRFRKLQLVW</sequence>
<keyword evidence="2" id="KW-1185">Reference proteome</keyword>
<name>A0AAV4TGL7_CAEEX</name>
<proteinExistence type="predicted"/>
<dbReference type="EMBL" id="BPLR01011254">
    <property type="protein sequence ID" value="GIY45265.1"/>
    <property type="molecule type" value="Genomic_DNA"/>
</dbReference>
<accession>A0AAV4TGL7</accession>
<comment type="caution">
    <text evidence="1">The sequence shown here is derived from an EMBL/GenBank/DDBJ whole genome shotgun (WGS) entry which is preliminary data.</text>
</comment>
<protein>
    <submittedName>
        <fullName evidence="1">Uncharacterized protein</fullName>
    </submittedName>
</protein>
<reference evidence="1 2" key="1">
    <citation type="submission" date="2021-06" db="EMBL/GenBank/DDBJ databases">
        <title>Caerostris extrusa draft genome.</title>
        <authorList>
            <person name="Kono N."/>
            <person name="Arakawa K."/>
        </authorList>
    </citation>
    <scope>NUCLEOTIDE SEQUENCE [LARGE SCALE GENOMIC DNA]</scope>
</reference>
<evidence type="ECO:0000313" key="1">
    <source>
        <dbReference type="EMBL" id="GIY45265.1"/>
    </source>
</evidence>